<feature type="transmembrane region" description="Helical" evidence="1">
    <location>
        <begin position="7"/>
        <end position="33"/>
    </location>
</feature>
<comment type="caution">
    <text evidence="2">The sequence shown here is derived from an EMBL/GenBank/DDBJ whole genome shotgun (WGS) entry which is preliminary data.</text>
</comment>
<proteinExistence type="predicted"/>
<keyword evidence="1" id="KW-0472">Membrane</keyword>
<dbReference type="EMBL" id="AMCI01006911">
    <property type="protein sequence ID" value="EJW93542.1"/>
    <property type="molecule type" value="Genomic_DNA"/>
</dbReference>
<name>J9FVG5_9ZZZZ</name>
<gene>
    <name evidence="2" type="ORF">EVA_18351</name>
</gene>
<sequence>MFFVHRFLFLQQFVASVAWSVFLVARYLCWLLYCANG</sequence>
<dbReference type="AlphaFoldDB" id="J9FVG5"/>
<keyword evidence="1" id="KW-1133">Transmembrane helix</keyword>
<reference evidence="2" key="1">
    <citation type="journal article" date="2012" name="PLoS ONE">
        <title>Gene sets for utilization of primary and secondary nutrition supplies in the distal gut of endangered iberian lynx.</title>
        <authorList>
            <person name="Alcaide M."/>
            <person name="Messina E."/>
            <person name="Richter M."/>
            <person name="Bargiela R."/>
            <person name="Peplies J."/>
            <person name="Huws S.A."/>
            <person name="Newbold C.J."/>
            <person name="Golyshin P.N."/>
            <person name="Simon M.A."/>
            <person name="Lopez G."/>
            <person name="Yakimov M.M."/>
            <person name="Ferrer M."/>
        </authorList>
    </citation>
    <scope>NUCLEOTIDE SEQUENCE</scope>
</reference>
<keyword evidence="1" id="KW-0812">Transmembrane</keyword>
<evidence type="ECO:0000313" key="2">
    <source>
        <dbReference type="EMBL" id="EJW93542.1"/>
    </source>
</evidence>
<accession>J9FVG5</accession>
<evidence type="ECO:0000256" key="1">
    <source>
        <dbReference type="SAM" id="Phobius"/>
    </source>
</evidence>
<organism evidence="2">
    <name type="scientific">gut metagenome</name>
    <dbReference type="NCBI Taxonomy" id="749906"/>
    <lineage>
        <taxon>unclassified sequences</taxon>
        <taxon>metagenomes</taxon>
        <taxon>organismal metagenomes</taxon>
    </lineage>
</organism>
<protein>
    <submittedName>
        <fullName evidence="2">Uncharacterized protein</fullName>
    </submittedName>
</protein>